<evidence type="ECO:0000313" key="2">
    <source>
        <dbReference type="Proteomes" id="UP001264980"/>
    </source>
</evidence>
<name>A0ABU1R8L1_9BACT</name>
<dbReference type="Pfam" id="PF13155">
    <property type="entry name" value="Toprim_2"/>
    <property type="match status" value="1"/>
</dbReference>
<sequence>MELAEAKRLSLPAILAVLGHHPLKTFKNGHELWYLSPFRDETSASFHTTYRGNLGIWIWNDFAEGGGNVIDFAMRYFATDVRGAIEQLSSLAINSDKSENSAFNSPKKGLNKVVVSDRQPTLVLTQTKRLSMVLGQTTALSNYLTVTRRLDPLIASNYLVEVHFINSQSGKQYFAAGMKNEHQGYEIRNPWFKSTVGRKGISVVKGKFGRNVAVFEGFMDFLSALTFYQRIDVHKFEQLIDDDVIIMNSLAFQQRTNEVLLNSHYSKIELFLDNDLPGKKATSQFLADFGGITEDCSHVYNSVVDFNEFLINRL</sequence>
<organism evidence="1 2">
    <name type="scientific">Dyadobacter fermentans</name>
    <dbReference type="NCBI Taxonomy" id="94254"/>
    <lineage>
        <taxon>Bacteria</taxon>
        <taxon>Pseudomonadati</taxon>
        <taxon>Bacteroidota</taxon>
        <taxon>Cytophagia</taxon>
        <taxon>Cytophagales</taxon>
        <taxon>Spirosomataceae</taxon>
        <taxon>Dyadobacter</taxon>
    </lineage>
</organism>
<dbReference type="InterPro" id="IPR036977">
    <property type="entry name" value="DNA_primase_Znf_CHC2"/>
</dbReference>
<dbReference type="Gene3D" id="3.40.1360.10">
    <property type="match status" value="1"/>
</dbReference>
<evidence type="ECO:0000313" key="1">
    <source>
        <dbReference type="EMBL" id="MDR6809737.1"/>
    </source>
</evidence>
<dbReference type="RefSeq" id="WP_309993623.1">
    <property type="nucleotide sequence ID" value="NZ_JAVDTI010000012.1"/>
</dbReference>
<dbReference type="EMBL" id="JAVDTI010000012">
    <property type="protein sequence ID" value="MDR6809737.1"/>
    <property type="molecule type" value="Genomic_DNA"/>
</dbReference>
<proteinExistence type="predicted"/>
<evidence type="ECO:0008006" key="3">
    <source>
        <dbReference type="Google" id="ProtNLM"/>
    </source>
</evidence>
<dbReference type="Gene3D" id="3.90.580.10">
    <property type="entry name" value="Zinc finger, CHC2-type domain"/>
    <property type="match status" value="1"/>
</dbReference>
<comment type="caution">
    <text evidence="1">The sequence shown here is derived from an EMBL/GenBank/DDBJ whole genome shotgun (WGS) entry which is preliminary data.</text>
</comment>
<dbReference type="SUPFAM" id="SSF57783">
    <property type="entry name" value="Zinc beta-ribbon"/>
    <property type="match status" value="1"/>
</dbReference>
<dbReference type="Proteomes" id="UP001264980">
    <property type="component" value="Unassembled WGS sequence"/>
</dbReference>
<reference evidence="1 2" key="1">
    <citation type="submission" date="2023-07" db="EMBL/GenBank/DDBJ databases">
        <title>Sorghum-associated microbial communities from plants grown in Nebraska, USA.</title>
        <authorList>
            <person name="Schachtman D."/>
        </authorList>
    </citation>
    <scope>NUCLEOTIDE SEQUENCE [LARGE SCALE GENOMIC DNA]</scope>
    <source>
        <strain evidence="1 2">BE57</strain>
    </source>
</reference>
<accession>A0ABU1R8L1</accession>
<keyword evidence="2" id="KW-1185">Reference proteome</keyword>
<gene>
    <name evidence="1" type="ORF">J2W84_006813</name>
</gene>
<protein>
    <recommendedName>
        <fullName evidence="3">Toprim domain-containing protein</fullName>
    </recommendedName>
</protein>